<protein>
    <recommendedName>
        <fullName evidence="1">BTB domain-containing protein</fullName>
    </recommendedName>
</protein>
<dbReference type="Pfam" id="PF00651">
    <property type="entry name" value="BTB"/>
    <property type="match status" value="1"/>
</dbReference>
<proteinExistence type="predicted"/>
<dbReference type="InterPro" id="IPR000210">
    <property type="entry name" value="BTB/POZ_dom"/>
</dbReference>
<dbReference type="PROSITE" id="PS50097">
    <property type="entry name" value="BTB"/>
    <property type="match status" value="1"/>
</dbReference>
<dbReference type="SMART" id="SM00225">
    <property type="entry name" value="BTB"/>
    <property type="match status" value="1"/>
</dbReference>
<evidence type="ECO:0000313" key="3">
    <source>
        <dbReference type="Proteomes" id="UP000799302"/>
    </source>
</evidence>
<feature type="domain" description="BTB" evidence="1">
    <location>
        <begin position="29"/>
        <end position="96"/>
    </location>
</feature>
<dbReference type="Proteomes" id="UP000799302">
    <property type="component" value="Unassembled WGS sequence"/>
</dbReference>
<dbReference type="AlphaFoldDB" id="A0A6A6U6G1"/>
<dbReference type="Gene3D" id="3.30.710.10">
    <property type="entry name" value="Potassium Channel Kv1.1, Chain A"/>
    <property type="match status" value="1"/>
</dbReference>
<dbReference type="PANTHER" id="PTHR47843:SF5">
    <property type="entry name" value="BTB_POZ DOMAIN PROTEIN"/>
    <property type="match status" value="1"/>
</dbReference>
<dbReference type="PANTHER" id="PTHR47843">
    <property type="entry name" value="BTB DOMAIN-CONTAINING PROTEIN-RELATED"/>
    <property type="match status" value="1"/>
</dbReference>
<evidence type="ECO:0000259" key="1">
    <source>
        <dbReference type="PROSITE" id="PS50097"/>
    </source>
</evidence>
<reference evidence="2" key="1">
    <citation type="journal article" date="2020" name="Stud. Mycol.">
        <title>101 Dothideomycetes genomes: a test case for predicting lifestyles and emergence of pathogens.</title>
        <authorList>
            <person name="Haridas S."/>
            <person name="Albert R."/>
            <person name="Binder M."/>
            <person name="Bloem J."/>
            <person name="Labutti K."/>
            <person name="Salamov A."/>
            <person name="Andreopoulos B."/>
            <person name="Baker S."/>
            <person name="Barry K."/>
            <person name="Bills G."/>
            <person name="Bluhm B."/>
            <person name="Cannon C."/>
            <person name="Castanera R."/>
            <person name="Culley D."/>
            <person name="Daum C."/>
            <person name="Ezra D."/>
            <person name="Gonzalez J."/>
            <person name="Henrissat B."/>
            <person name="Kuo A."/>
            <person name="Liang C."/>
            <person name="Lipzen A."/>
            <person name="Lutzoni F."/>
            <person name="Magnuson J."/>
            <person name="Mondo S."/>
            <person name="Nolan M."/>
            <person name="Ohm R."/>
            <person name="Pangilinan J."/>
            <person name="Park H.-J."/>
            <person name="Ramirez L."/>
            <person name="Alfaro M."/>
            <person name="Sun H."/>
            <person name="Tritt A."/>
            <person name="Yoshinaga Y."/>
            <person name="Zwiers L.-H."/>
            <person name="Turgeon B."/>
            <person name="Goodwin S."/>
            <person name="Spatafora J."/>
            <person name="Crous P."/>
            <person name="Grigoriev I."/>
        </authorList>
    </citation>
    <scope>NUCLEOTIDE SEQUENCE</scope>
    <source>
        <strain evidence="2">CBS 115976</strain>
    </source>
</reference>
<dbReference type="OrthoDB" id="6359816at2759"/>
<organism evidence="2 3">
    <name type="scientific">Microthyrium microscopicum</name>
    <dbReference type="NCBI Taxonomy" id="703497"/>
    <lineage>
        <taxon>Eukaryota</taxon>
        <taxon>Fungi</taxon>
        <taxon>Dikarya</taxon>
        <taxon>Ascomycota</taxon>
        <taxon>Pezizomycotina</taxon>
        <taxon>Dothideomycetes</taxon>
        <taxon>Dothideomycetes incertae sedis</taxon>
        <taxon>Microthyriales</taxon>
        <taxon>Microthyriaceae</taxon>
        <taxon>Microthyrium</taxon>
    </lineage>
</organism>
<sequence>MSAPDPDTVQLPHSFSEVLKVHFDDGQFSDVVVKCGSSTWKLHQVILCSYSPWFKAACTGAFLESHTKEIVIHDENPIALEAVLKSLYGLEIHAKLPGSDNDFLNLIEQYRIANFLQLNKLEKGLLDLFMTVFTRSVRAAAEHSIRHCNQVEFSIYPEVEDDSQLDSHLILAFCEALSCACLNFGADQDNKLFDILISASVFCARVMAVGYQDLASDCALDTTYRTACWGCETLFFPQGEDRLVFQGLNMIMFCSSCYEVVAKGSLSLLWKRSGTKWSADDEEEPTPK</sequence>
<dbReference type="CDD" id="cd18186">
    <property type="entry name" value="BTB_POZ_ZBTB_KLHL-like"/>
    <property type="match status" value="1"/>
</dbReference>
<name>A0A6A6U6G1_9PEZI</name>
<dbReference type="SUPFAM" id="SSF54695">
    <property type="entry name" value="POZ domain"/>
    <property type="match status" value="1"/>
</dbReference>
<evidence type="ECO:0000313" key="2">
    <source>
        <dbReference type="EMBL" id="KAF2667236.1"/>
    </source>
</evidence>
<dbReference type="EMBL" id="MU004238">
    <property type="protein sequence ID" value="KAF2667236.1"/>
    <property type="molecule type" value="Genomic_DNA"/>
</dbReference>
<dbReference type="InterPro" id="IPR011333">
    <property type="entry name" value="SKP1/BTB/POZ_sf"/>
</dbReference>
<gene>
    <name evidence="2" type="ORF">BT63DRAFT_473593</name>
</gene>
<keyword evidence="3" id="KW-1185">Reference proteome</keyword>
<accession>A0A6A6U6G1</accession>